<dbReference type="PANTHER" id="PTHR33695:SF1">
    <property type="entry name" value="LIPOPROTEIN SIGNAL PEPTIDASE"/>
    <property type="match status" value="1"/>
</dbReference>
<comment type="pathway">
    <text evidence="9">Protein modification; lipoprotein biosynthesis (signal peptide cleavage).</text>
</comment>
<evidence type="ECO:0000256" key="9">
    <source>
        <dbReference type="HAMAP-Rule" id="MF_00161"/>
    </source>
</evidence>
<evidence type="ECO:0000256" key="11">
    <source>
        <dbReference type="RuleBase" id="RU004181"/>
    </source>
</evidence>
<evidence type="ECO:0000256" key="7">
    <source>
        <dbReference type="ARBA" id="ARBA00022989"/>
    </source>
</evidence>
<dbReference type="PANTHER" id="PTHR33695">
    <property type="entry name" value="LIPOPROTEIN SIGNAL PEPTIDASE"/>
    <property type="match status" value="1"/>
</dbReference>
<keyword evidence="5 9" id="KW-0064">Aspartyl protease</keyword>
<feature type="active site" evidence="9">
    <location>
        <position position="136"/>
    </location>
</feature>
<comment type="similarity">
    <text evidence="1 9 11">Belongs to the peptidase A8 family.</text>
</comment>
<comment type="subcellular location">
    <subcellularLocation>
        <location evidence="9">Cell membrane</location>
        <topology evidence="9">Multi-pass membrane protein</topology>
    </subcellularLocation>
</comment>
<dbReference type="Proteomes" id="UP000309450">
    <property type="component" value="Unassembled WGS sequence"/>
</dbReference>
<comment type="caution">
    <text evidence="9">Lacks conserved residue(s) required for the propagation of feature annotation.</text>
</comment>
<reference evidence="12 13" key="1">
    <citation type="submission" date="2019-04" db="EMBL/GenBank/DDBJ databases">
        <title>Draft genome sequence of Gemmobacter aestuarii sp. nov.</title>
        <authorList>
            <person name="Hameed A."/>
            <person name="Lin S.-Y."/>
            <person name="Shahina M."/>
            <person name="Lai W.-A."/>
            <person name="Young C.-C."/>
        </authorList>
    </citation>
    <scope>NUCLEOTIDE SEQUENCE [LARGE SCALE GENOMIC DNA]</scope>
    <source>
        <strain evidence="12 13">CC-PW-75</strain>
    </source>
</reference>
<dbReference type="PROSITE" id="PS00855">
    <property type="entry name" value="SPASE_II"/>
    <property type="match status" value="1"/>
</dbReference>
<feature type="transmembrane region" description="Helical" evidence="9">
    <location>
        <begin position="63"/>
        <end position="83"/>
    </location>
</feature>
<feature type="active site" evidence="9">
    <location>
        <position position="117"/>
    </location>
</feature>
<evidence type="ECO:0000256" key="6">
    <source>
        <dbReference type="ARBA" id="ARBA00022801"/>
    </source>
</evidence>
<keyword evidence="6 9" id="KW-0378">Hydrolase</keyword>
<proteinExistence type="inferred from homology"/>
<dbReference type="GO" id="GO:0004190">
    <property type="term" value="F:aspartic-type endopeptidase activity"/>
    <property type="evidence" value="ECO:0007669"/>
    <property type="project" value="UniProtKB-UniRule"/>
</dbReference>
<gene>
    <name evidence="9" type="primary">lspA</name>
    <name evidence="12" type="ORF">E7811_10275</name>
</gene>
<dbReference type="UniPathway" id="UPA00665"/>
<evidence type="ECO:0000313" key="13">
    <source>
        <dbReference type="Proteomes" id="UP000309450"/>
    </source>
</evidence>
<evidence type="ECO:0000313" key="12">
    <source>
        <dbReference type="EMBL" id="THD83649.1"/>
    </source>
</evidence>
<keyword evidence="4 9" id="KW-0812">Transmembrane</keyword>
<feature type="transmembrane region" description="Helical" evidence="9">
    <location>
        <begin position="130"/>
        <end position="150"/>
    </location>
</feature>
<feature type="transmembrane region" description="Helical" evidence="9">
    <location>
        <begin position="95"/>
        <end position="115"/>
    </location>
</feature>
<dbReference type="GO" id="GO:0006508">
    <property type="term" value="P:proteolysis"/>
    <property type="evidence" value="ECO:0007669"/>
    <property type="project" value="UniProtKB-KW"/>
</dbReference>
<keyword evidence="13" id="KW-1185">Reference proteome</keyword>
<name>A0A4S3MMV3_9RHOB</name>
<evidence type="ECO:0000256" key="2">
    <source>
        <dbReference type="ARBA" id="ARBA00022475"/>
    </source>
</evidence>
<organism evidence="12 13">
    <name type="scientific">Aliigemmobacter aestuarii</name>
    <dbReference type="NCBI Taxonomy" id="1445661"/>
    <lineage>
        <taxon>Bacteria</taxon>
        <taxon>Pseudomonadati</taxon>
        <taxon>Pseudomonadota</taxon>
        <taxon>Alphaproteobacteria</taxon>
        <taxon>Rhodobacterales</taxon>
        <taxon>Paracoccaceae</taxon>
        <taxon>Aliigemmobacter</taxon>
    </lineage>
</organism>
<dbReference type="NCBIfam" id="TIGR00077">
    <property type="entry name" value="lspA"/>
    <property type="match status" value="1"/>
</dbReference>
<evidence type="ECO:0000256" key="1">
    <source>
        <dbReference type="ARBA" id="ARBA00006139"/>
    </source>
</evidence>
<keyword evidence="8 9" id="KW-0472">Membrane</keyword>
<evidence type="ECO:0000256" key="8">
    <source>
        <dbReference type="ARBA" id="ARBA00023136"/>
    </source>
</evidence>
<sequence>MRAFWVTAVLVFVIDQVTKLAVVFGLNLIERGVIEVWHPFLTFRMAWNRGINFGLFASHQSEVRWLLIAVALAVSAWVLRWMMRSEQPTLARISAGFLVGGAIGNVVDRIAYGAVADFLNMSCCGIENPYAFNVADIAIFVGAVGLVLFARDAGKDDKARTSAGRKTP</sequence>
<keyword evidence="7 9" id="KW-1133">Transmembrane helix</keyword>
<comment type="catalytic activity">
    <reaction evidence="9 10">
        <text>Release of signal peptides from bacterial membrane prolipoproteins. Hydrolyzes -Xaa-Yaa-Zaa-|-(S,diacylglyceryl)Cys-, in which Xaa is hydrophobic (preferably Leu), and Yaa (Ala or Ser) and Zaa (Gly or Ala) have small, neutral side chains.</text>
        <dbReference type="EC" id="3.4.23.36"/>
    </reaction>
</comment>
<dbReference type="HAMAP" id="MF_00161">
    <property type="entry name" value="LspA"/>
    <property type="match status" value="1"/>
</dbReference>
<comment type="function">
    <text evidence="9 10">This protein specifically catalyzes the removal of signal peptides from prolipoproteins.</text>
</comment>
<dbReference type="InterPro" id="IPR001872">
    <property type="entry name" value="Peptidase_A8"/>
</dbReference>
<comment type="caution">
    <text evidence="12">The sequence shown here is derived from an EMBL/GenBank/DDBJ whole genome shotgun (WGS) entry which is preliminary data.</text>
</comment>
<keyword evidence="2 9" id="KW-1003">Cell membrane</keyword>
<dbReference type="RefSeq" id="WP_136394543.1">
    <property type="nucleotide sequence ID" value="NZ_SSND01000002.1"/>
</dbReference>
<dbReference type="PRINTS" id="PR00781">
    <property type="entry name" value="LIPOSIGPTASE"/>
</dbReference>
<dbReference type="EC" id="3.4.23.36" evidence="9"/>
<dbReference type="Pfam" id="PF01252">
    <property type="entry name" value="Peptidase_A8"/>
    <property type="match status" value="1"/>
</dbReference>
<evidence type="ECO:0000256" key="10">
    <source>
        <dbReference type="RuleBase" id="RU000594"/>
    </source>
</evidence>
<protein>
    <recommendedName>
        <fullName evidence="9">Lipoprotein signal peptidase</fullName>
        <ecNumber evidence="9">3.4.23.36</ecNumber>
    </recommendedName>
    <alternativeName>
        <fullName evidence="9">Prolipoprotein signal peptidase</fullName>
    </alternativeName>
    <alternativeName>
        <fullName evidence="9">Signal peptidase II</fullName>
        <shortName evidence="9">SPase II</shortName>
    </alternativeName>
</protein>
<dbReference type="AlphaFoldDB" id="A0A4S3MMV3"/>
<dbReference type="EMBL" id="SSND01000002">
    <property type="protein sequence ID" value="THD83649.1"/>
    <property type="molecule type" value="Genomic_DNA"/>
</dbReference>
<dbReference type="GO" id="GO:0005886">
    <property type="term" value="C:plasma membrane"/>
    <property type="evidence" value="ECO:0007669"/>
    <property type="project" value="UniProtKB-SubCell"/>
</dbReference>
<evidence type="ECO:0000256" key="3">
    <source>
        <dbReference type="ARBA" id="ARBA00022670"/>
    </source>
</evidence>
<evidence type="ECO:0000256" key="5">
    <source>
        <dbReference type="ARBA" id="ARBA00022750"/>
    </source>
</evidence>
<keyword evidence="3 9" id="KW-0645">Protease</keyword>
<evidence type="ECO:0000256" key="4">
    <source>
        <dbReference type="ARBA" id="ARBA00022692"/>
    </source>
</evidence>
<dbReference type="OrthoDB" id="9810259at2"/>
<accession>A0A4S3MMV3</accession>